<organism evidence="1 2">
    <name type="scientific">Piloderma croceum (strain F 1598)</name>
    <dbReference type="NCBI Taxonomy" id="765440"/>
    <lineage>
        <taxon>Eukaryota</taxon>
        <taxon>Fungi</taxon>
        <taxon>Dikarya</taxon>
        <taxon>Basidiomycota</taxon>
        <taxon>Agaricomycotina</taxon>
        <taxon>Agaricomycetes</taxon>
        <taxon>Agaricomycetidae</taxon>
        <taxon>Atheliales</taxon>
        <taxon>Atheliaceae</taxon>
        <taxon>Piloderma</taxon>
    </lineage>
</organism>
<name>A0A0C3BPC5_PILCF</name>
<dbReference type="InParanoid" id="A0A0C3BPC5"/>
<evidence type="ECO:0000313" key="1">
    <source>
        <dbReference type="EMBL" id="KIM79127.1"/>
    </source>
</evidence>
<dbReference type="HOGENOM" id="CLU_2850509_0_0_1"/>
<dbReference type="AlphaFoldDB" id="A0A0C3BPC5"/>
<sequence length="65" mass="7191">MNASCGNASVRRVILFGQLGHVRSYSVFGTALGMTELPTNATRVLCHSYHFLQYHLILPSDLGIR</sequence>
<dbReference type="EMBL" id="KN833011">
    <property type="protein sequence ID" value="KIM79127.1"/>
    <property type="molecule type" value="Genomic_DNA"/>
</dbReference>
<evidence type="ECO:0000313" key="2">
    <source>
        <dbReference type="Proteomes" id="UP000054166"/>
    </source>
</evidence>
<protein>
    <submittedName>
        <fullName evidence="1">Uncharacterized protein</fullName>
    </submittedName>
</protein>
<keyword evidence="2" id="KW-1185">Reference proteome</keyword>
<reference evidence="2" key="2">
    <citation type="submission" date="2015-01" db="EMBL/GenBank/DDBJ databases">
        <title>Evolutionary Origins and Diversification of the Mycorrhizal Mutualists.</title>
        <authorList>
            <consortium name="DOE Joint Genome Institute"/>
            <consortium name="Mycorrhizal Genomics Consortium"/>
            <person name="Kohler A."/>
            <person name="Kuo A."/>
            <person name="Nagy L.G."/>
            <person name="Floudas D."/>
            <person name="Copeland A."/>
            <person name="Barry K.W."/>
            <person name="Cichocki N."/>
            <person name="Veneault-Fourrey C."/>
            <person name="LaButti K."/>
            <person name="Lindquist E.A."/>
            <person name="Lipzen A."/>
            <person name="Lundell T."/>
            <person name="Morin E."/>
            <person name="Murat C."/>
            <person name="Riley R."/>
            <person name="Ohm R."/>
            <person name="Sun H."/>
            <person name="Tunlid A."/>
            <person name="Henrissat B."/>
            <person name="Grigoriev I.V."/>
            <person name="Hibbett D.S."/>
            <person name="Martin F."/>
        </authorList>
    </citation>
    <scope>NUCLEOTIDE SEQUENCE [LARGE SCALE GENOMIC DNA]</scope>
    <source>
        <strain evidence="2">F 1598</strain>
    </source>
</reference>
<dbReference type="Proteomes" id="UP000054166">
    <property type="component" value="Unassembled WGS sequence"/>
</dbReference>
<accession>A0A0C3BPC5</accession>
<reference evidence="1 2" key="1">
    <citation type="submission" date="2014-04" db="EMBL/GenBank/DDBJ databases">
        <authorList>
            <consortium name="DOE Joint Genome Institute"/>
            <person name="Kuo A."/>
            <person name="Tarkka M."/>
            <person name="Buscot F."/>
            <person name="Kohler A."/>
            <person name="Nagy L.G."/>
            <person name="Floudas D."/>
            <person name="Copeland A."/>
            <person name="Barry K.W."/>
            <person name="Cichocki N."/>
            <person name="Veneault-Fourrey C."/>
            <person name="LaButti K."/>
            <person name="Lindquist E.A."/>
            <person name="Lipzen A."/>
            <person name="Lundell T."/>
            <person name="Morin E."/>
            <person name="Murat C."/>
            <person name="Sun H."/>
            <person name="Tunlid A."/>
            <person name="Henrissat B."/>
            <person name="Grigoriev I.V."/>
            <person name="Hibbett D.S."/>
            <person name="Martin F."/>
            <person name="Nordberg H.P."/>
            <person name="Cantor M.N."/>
            <person name="Hua S.X."/>
        </authorList>
    </citation>
    <scope>NUCLEOTIDE SEQUENCE [LARGE SCALE GENOMIC DNA]</scope>
    <source>
        <strain evidence="1 2">F 1598</strain>
    </source>
</reference>
<gene>
    <name evidence="1" type="ORF">PILCRDRAFT_568245</name>
</gene>
<proteinExistence type="predicted"/>